<dbReference type="InterPro" id="IPR036388">
    <property type="entry name" value="WH-like_DNA-bd_sf"/>
</dbReference>
<dbReference type="GO" id="GO:0009089">
    <property type="term" value="P:lysine biosynthetic process via diaminopimelate"/>
    <property type="evidence" value="ECO:0007669"/>
    <property type="project" value="TreeGrafter"/>
</dbReference>
<sequence length="332" mass="37117">MEGRNERPMKRWRQPITLGYVPSTTREHGLLMRLRHVELFQAVLQTGSLTAAAELLHISQPAASKILQHAEQQLGFALFSRVRGKLLPTAEARILQQQTERLAAELQDLRRLSDSLRRGEERALRLICTPTLAQTLLPEVVCGWRAEFPHTRCDLATQHTGEIIQALLLREADLGLTLQRVEHPDLHTEVLTQGRMMAIAPPGWWSDQECATPMRLQNMAGLSLIGLDTRDALGGLLRGHIQELDPPARIDISVQTYQLARMLVAAGQGLALVDPFTALSGNLGEVQARPLDPVIPVPLYLLRRFDETPSATQQALLKRLQRLAIDLLDEQD</sequence>
<feature type="domain" description="HTH lysR-type" evidence="5">
    <location>
        <begin position="32"/>
        <end position="89"/>
    </location>
</feature>
<dbReference type="GO" id="GO:0043565">
    <property type="term" value="F:sequence-specific DNA binding"/>
    <property type="evidence" value="ECO:0007669"/>
    <property type="project" value="TreeGrafter"/>
</dbReference>
<evidence type="ECO:0000256" key="4">
    <source>
        <dbReference type="ARBA" id="ARBA00023163"/>
    </source>
</evidence>
<reference evidence="7" key="1">
    <citation type="submission" date="2016-10" db="EMBL/GenBank/DDBJ databases">
        <authorList>
            <person name="Varghese N."/>
            <person name="Submissions S."/>
        </authorList>
    </citation>
    <scope>NUCLEOTIDE SEQUENCE [LARGE SCALE GENOMIC DNA]</scope>
    <source>
        <strain evidence="7">JCM 15604</strain>
    </source>
</reference>
<dbReference type="PANTHER" id="PTHR30427:SF1">
    <property type="entry name" value="TRANSCRIPTIONAL ACTIVATOR PROTEIN LYSR"/>
    <property type="match status" value="1"/>
</dbReference>
<dbReference type="GO" id="GO:0003700">
    <property type="term" value="F:DNA-binding transcription factor activity"/>
    <property type="evidence" value="ECO:0007669"/>
    <property type="project" value="InterPro"/>
</dbReference>
<protein>
    <submittedName>
        <fullName evidence="6">DNA-binding transcriptional regulator, LysR family</fullName>
    </submittedName>
</protein>
<comment type="similarity">
    <text evidence="1">Belongs to the LysR transcriptional regulatory family.</text>
</comment>
<dbReference type="AlphaFoldDB" id="A0A1I5Z237"/>
<dbReference type="Gene3D" id="3.40.190.290">
    <property type="match status" value="1"/>
</dbReference>
<dbReference type="Pfam" id="PF03466">
    <property type="entry name" value="LysR_substrate"/>
    <property type="match status" value="1"/>
</dbReference>
<evidence type="ECO:0000313" key="7">
    <source>
        <dbReference type="Proteomes" id="UP000182025"/>
    </source>
</evidence>
<proteinExistence type="inferred from homology"/>
<keyword evidence="3 6" id="KW-0238">DNA-binding</keyword>
<evidence type="ECO:0000313" key="6">
    <source>
        <dbReference type="EMBL" id="SFQ50568.1"/>
    </source>
</evidence>
<accession>A0A1I5Z237</accession>
<gene>
    <name evidence="6" type="ORF">SAMN05216177_12022</name>
</gene>
<dbReference type="SUPFAM" id="SSF53850">
    <property type="entry name" value="Periplasmic binding protein-like II"/>
    <property type="match status" value="1"/>
</dbReference>
<dbReference type="PROSITE" id="PS50931">
    <property type="entry name" value="HTH_LYSR"/>
    <property type="match status" value="1"/>
</dbReference>
<evidence type="ECO:0000256" key="2">
    <source>
        <dbReference type="ARBA" id="ARBA00023015"/>
    </source>
</evidence>
<dbReference type="Proteomes" id="UP000182025">
    <property type="component" value="Unassembled WGS sequence"/>
</dbReference>
<keyword evidence="4" id="KW-0804">Transcription</keyword>
<dbReference type="PANTHER" id="PTHR30427">
    <property type="entry name" value="TRANSCRIPTIONAL ACTIVATOR PROTEIN LYSR"/>
    <property type="match status" value="1"/>
</dbReference>
<dbReference type="SUPFAM" id="SSF46785">
    <property type="entry name" value="Winged helix' DNA-binding domain"/>
    <property type="match status" value="1"/>
</dbReference>
<evidence type="ECO:0000259" key="5">
    <source>
        <dbReference type="PROSITE" id="PS50931"/>
    </source>
</evidence>
<keyword evidence="7" id="KW-1185">Reference proteome</keyword>
<dbReference type="EMBL" id="FOXK01000020">
    <property type="protein sequence ID" value="SFQ50568.1"/>
    <property type="molecule type" value="Genomic_DNA"/>
</dbReference>
<dbReference type="InterPro" id="IPR005119">
    <property type="entry name" value="LysR_subst-bd"/>
</dbReference>
<dbReference type="GO" id="GO:0010628">
    <property type="term" value="P:positive regulation of gene expression"/>
    <property type="evidence" value="ECO:0007669"/>
    <property type="project" value="TreeGrafter"/>
</dbReference>
<keyword evidence="2" id="KW-0805">Transcription regulation</keyword>
<dbReference type="Pfam" id="PF00126">
    <property type="entry name" value="HTH_1"/>
    <property type="match status" value="1"/>
</dbReference>
<evidence type="ECO:0000256" key="1">
    <source>
        <dbReference type="ARBA" id="ARBA00009437"/>
    </source>
</evidence>
<dbReference type="PRINTS" id="PR00039">
    <property type="entry name" value="HTHLYSR"/>
</dbReference>
<organism evidence="6 7">
    <name type="scientific">Ectopseudomonas toyotomiensis</name>
    <dbReference type="NCBI Taxonomy" id="554344"/>
    <lineage>
        <taxon>Bacteria</taxon>
        <taxon>Pseudomonadati</taxon>
        <taxon>Pseudomonadota</taxon>
        <taxon>Gammaproteobacteria</taxon>
        <taxon>Pseudomonadales</taxon>
        <taxon>Pseudomonadaceae</taxon>
        <taxon>Ectopseudomonas</taxon>
    </lineage>
</organism>
<dbReference type="InterPro" id="IPR036390">
    <property type="entry name" value="WH_DNA-bd_sf"/>
</dbReference>
<name>A0A1I5Z237_9GAMM</name>
<evidence type="ECO:0000256" key="3">
    <source>
        <dbReference type="ARBA" id="ARBA00023125"/>
    </source>
</evidence>
<dbReference type="InterPro" id="IPR000847">
    <property type="entry name" value="LysR_HTH_N"/>
</dbReference>
<dbReference type="Gene3D" id="1.10.10.10">
    <property type="entry name" value="Winged helix-like DNA-binding domain superfamily/Winged helix DNA-binding domain"/>
    <property type="match status" value="1"/>
</dbReference>